<feature type="signal peptide" evidence="1">
    <location>
        <begin position="1"/>
        <end position="20"/>
    </location>
</feature>
<proteinExistence type="predicted"/>
<accession>A0A6A6W3B3</accession>
<gene>
    <name evidence="2" type="ORF">EJ05DRAFT_486492</name>
</gene>
<name>A0A6A6W3B3_9PEZI</name>
<feature type="chain" id="PRO_5025555448" evidence="1">
    <location>
        <begin position="21"/>
        <end position="248"/>
    </location>
</feature>
<keyword evidence="1" id="KW-0732">Signal</keyword>
<dbReference type="Proteomes" id="UP000799437">
    <property type="component" value="Unassembled WGS sequence"/>
</dbReference>
<dbReference type="GeneID" id="54486588"/>
<evidence type="ECO:0000313" key="3">
    <source>
        <dbReference type="Proteomes" id="UP000799437"/>
    </source>
</evidence>
<dbReference type="RefSeq" id="XP_033599889.1">
    <property type="nucleotide sequence ID" value="XM_033745534.1"/>
</dbReference>
<evidence type="ECO:0000313" key="2">
    <source>
        <dbReference type="EMBL" id="KAF2757438.1"/>
    </source>
</evidence>
<reference evidence="2" key="1">
    <citation type="journal article" date="2020" name="Stud. Mycol.">
        <title>101 Dothideomycetes genomes: a test case for predicting lifestyles and emergence of pathogens.</title>
        <authorList>
            <person name="Haridas S."/>
            <person name="Albert R."/>
            <person name="Binder M."/>
            <person name="Bloem J."/>
            <person name="Labutti K."/>
            <person name="Salamov A."/>
            <person name="Andreopoulos B."/>
            <person name="Baker S."/>
            <person name="Barry K."/>
            <person name="Bills G."/>
            <person name="Bluhm B."/>
            <person name="Cannon C."/>
            <person name="Castanera R."/>
            <person name="Culley D."/>
            <person name="Daum C."/>
            <person name="Ezra D."/>
            <person name="Gonzalez J."/>
            <person name="Henrissat B."/>
            <person name="Kuo A."/>
            <person name="Liang C."/>
            <person name="Lipzen A."/>
            <person name="Lutzoni F."/>
            <person name="Magnuson J."/>
            <person name="Mondo S."/>
            <person name="Nolan M."/>
            <person name="Ohm R."/>
            <person name="Pangilinan J."/>
            <person name="Park H.-J."/>
            <person name="Ramirez L."/>
            <person name="Alfaro M."/>
            <person name="Sun H."/>
            <person name="Tritt A."/>
            <person name="Yoshinaga Y."/>
            <person name="Zwiers L.-H."/>
            <person name="Turgeon B."/>
            <person name="Goodwin S."/>
            <person name="Spatafora J."/>
            <person name="Crous P."/>
            <person name="Grigoriev I."/>
        </authorList>
    </citation>
    <scope>NUCLEOTIDE SEQUENCE</scope>
    <source>
        <strain evidence="2">CBS 121739</strain>
    </source>
</reference>
<dbReference type="EMBL" id="ML996573">
    <property type="protein sequence ID" value="KAF2757438.1"/>
    <property type="molecule type" value="Genomic_DNA"/>
</dbReference>
<dbReference type="AlphaFoldDB" id="A0A6A6W3B3"/>
<keyword evidence="3" id="KW-1185">Reference proteome</keyword>
<protein>
    <submittedName>
        <fullName evidence="2">Uncharacterized protein</fullName>
    </submittedName>
</protein>
<evidence type="ECO:0000256" key="1">
    <source>
        <dbReference type="SAM" id="SignalP"/>
    </source>
</evidence>
<sequence>MFFLLPSLALLTALFTSSLAEFDYAFHPSCGQYRSIRSHAEEAITAATLAMRVLQNFDQLDDDDVRRIYFELDIVRDTGRPDMEVRNVFIRAYDVVRMYGEMPPEDSARNWRSAELLIFCDDERWIRESRTKWHDTVTGLDINTWPDCHEDTIFPGRETYVMYGPHNNNRASRSASWCGQQWPSTGYKLIAKKKDMPRTQSVIPHEPGRDGGLVRVFDYDMDQFARFALLILVLQKNPGYNPNPSFFE</sequence>
<organism evidence="2 3">
    <name type="scientific">Pseudovirgaria hyperparasitica</name>
    <dbReference type="NCBI Taxonomy" id="470096"/>
    <lineage>
        <taxon>Eukaryota</taxon>
        <taxon>Fungi</taxon>
        <taxon>Dikarya</taxon>
        <taxon>Ascomycota</taxon>
        <taxon>Pezizomycotina</taxon>
        <taxon>Dothideomycetes</taxon>
        <taxon>Dothideomycetes incertae sedis</taxon>
        <taxon>Acrospermales</taxon>
        <taxon>Acrospermaceae</taxon>
        <taxon>Pseudovirgaria</taxon>
    </lineage>
</organism>